<dbReference type="InterPro" id="IPR035965">
    <property type="entry name" value="PAS-like_dom_sf"/>
</dbReference>
<evidence type="ECO:0000256" key="1">
    <source>
        <dbReference type="ARBA" id="ARBA00000085"/>
    </source>
</evidence>
<dbReference type="RefSeq" id="WP_063496468.1">
    <property type="nucleotide sequence ID" value="NZ_CP014578.1"/>
</dbReference>
<reference evidence="7 8" key="1">
    <citation type="journal article" date="2016" name="Gene">
        <title>PacBio SMRT assembly of a complex multi-replicon genome reveals chlorocatechol degradative operon in a region of genome plasticity.</title>
        <authorList>
            <person name="Ricker N."/>
            <person name="Shen S.Y."/>
            <person name="Goordial J."/>
            <person name="Jin S."/>
            <person name="Fulthorpe R.R."/>
        </authorList>
    </citation>
    <scope>NUCLEOTIDE SEQUENCE [LARGE SCALE GENOMIC DNA]</scope>
    <source>
        <strain evidence="7 8">OLGA172</strain>
    </source>
</reference>
<keyword evidence="3" id="KW-0597">Phosphoprotein</keyword>
<evidence type="ECO:0000256" key="2">
    <source>
        <dbReference type="ARBA" id="ARBA00012438"/>
    </source>
</evidence>
<evidence type="ECO:0000256" key="5">
    <source>
        <dbReference type="ARBA" id="ARBA00022777"/>
    </source>
</evidence>
<sequence>MRDNAVVSELAAGTLGLDAYPVALLQVDTEGSIRHANAAWSELMETSAAGVEIAAYVHPEDRLIWRAMLERLRNESGVCMRERIRFVHPHGQLRWLEVACRRHEDAFFISAFDATAQKRQETSIEARLRSAMGLLNGVPGLIYRGRNNPSWSMEFVSDGCEELTGYPATWFVDSHEHSYSQLIVPEDVDYVWRGVQESLADRRPFELRYRIRGANGVPRNVWERGIGIYSASSEVLGIEGAIFAVR</sequence>
<evidence type="ECO:0000313" key="7">
    <source>
        <dbReference type="EMBL" id="ANB73060.1"/>
    </source>
</evidence>
<dbReference type="GO" id="GO:0004673">
    <property type="term" value="F:protein histidine kinase activity"/>
    <property type="evidence" value="ECO:0007669"/>
    <property type="project" value="UniProtKB-EC"/>
</dbReference>
<dbReference type="SMART" id="SM00091">
    <property type="entry name" value="PAS"/>
    <property type="match status" value="2"/>
</dbReference>
<dbReference type="InterPro" id="IPR052162">
    <property type="entry name" value="Sensor_kinase/Photoreceptor"/>
</dbReference>
<evidence type="ECO:0000256" key="3">
    <source>
        <dbReference type="ARBA" id="ARBA00022553"/>
    </source>
</evidence>
<name>A0A160FKS1_9BURK</name>
<feature type="domain" description="PAS" evidence="6">
    <location>
        <begin position="11"/>
        <end position="74"/>
    </location>
</feature>
<keyword evidence="8" id="KW-1185">Reference proteome</keyword>
<proteinExistence type="predicted"/>
<dbReference type="STRING" id="1804984.AYM40_12320"/>
<dbReference type="SUPFAM" id="SSF55785">
    <property type="entry name" value="PYP-like sensor domain (PAS domain)"/>
    <property type="match status" value="2"/>
</dbReference>
<dbReference type="InterPro" id="IPR013655">
    <property type="entry name" value="PAS_fold_3"/>
</dbReference>
<keyword evidence="4" id="KW-0808">Transferase</keyword>
<dbReference type="Proteomes" id="UP000076852">
    <property type="component" value="Chromosome 1"/>
</dbReference>
<keyword evidence="5" id="KW-0418">Kinase</keyword>
<dbReference type="EC" id="2.7.13.3" evidence="2"/>
<dbReference type="Pfam" id="PF08447">
    <property type="entry name" value="PAS_3"/>
    <property type="match status" value="2"/>
</dbReference>
<dbReference type="EMBL" id="CP014578">
    <property type="protein sequence ID" value="ANB73060.1"/>
    <property type="molecule type" value="Genomic_DNA"/>
</dbReference>
<dbReference type="CDD" id="cd00130">
    <property type="entry name" value="PAS"/>
    <property type="match status" value="2"/>
</dbReference>
<comment type="catalytic activity">
    <reaction evidence="1">
        <text>ATP + protein L-histidine = ADP + protein N-phospho-L-histidine.</text>
        <dbReference type="EC" id="2.7.13.3"/>
    </reaction>
</comment>
<dbReference type="AlphaFoldDB" id="A0A160FKS1"/>
<feature type="domain" description="PAS" evidence="6">
    <location>
        <begin position="129"/>
        <end position="200"/>
    </location>
</feature>
<dbReference type="OrthoDB" id="344644at2"/>
<evidence type="ECO:0000259" key="6">
    <source>
        <dbReference type="SMART" id="SM00091"/>
    </source>
</evidence>
<dbReference type="PANTHER" id="PTHR43304">
    <property type="entry name" value="PHYTOCHROME-LIKE PROTEIN CPH1"/>
    <property type="match status" value="1"/>
</dbReference>
<accession>A0A160FKS1</accession>
<dbReference type="Gene3D" id="3.30.450.20">
    <property type="entry name" value="PAS domain"/>
    <property type="match status" value="2"/>
</dbReference>
<dbReference type="NCBIfam" id="TIGR00229">
    <property type="entry name" value="sensory_box"/>
    <property type="match status" value="1"/>
</dbReference>
<dbReference type="KEGG" id="buz:AYM40_12320"/>
<dbReference type="PANTHER" id="PTHR43304:SF1">
    <property type="entry name" value="PAC DOMAIN-CONTAINING PROTEIN"/>
    <property type="match status" value="1"/>
</dbReference>
<protein>
    <recommendedName>
        <fullName evidence="2">histidine kinase</fullName>
        <ecNumber evidence="2">2.7.13.3</ecNumber>
    </recommendedName>
</protein>
<dbReference type="InterPro" id="IPR000014">
    <property type="entry name" value="PAS"/>
</dbReference>
<gene>
    <name evidence="7" type="ORF">AYM40_12320</name>
</gene>
<organism evidence="7 8">
    <name type="scientific">Paraburkholderia phytofirmans OLGA172</name>
    <dbReference type="NCBI Taxonomy" id="1417228"/>
    <lineage>
        <taxon>Bacteria</taxon>
        <taxon>Pseudomonadati</taxon>
        <taxon>Pseudomonadota</taxon>
        <taxon>Betaproteobacteria</taxon>
        <taxon>Burkholderiales</taxon>
        <taxon>Burkholderiaceae</taxon>
        <taxon>Paraburkholderia</taxon>
    </lineage>
</organism>
<evidence type="ECO:0000313" key="8">
    <source>
        <dbReference type="Proteomes" id="UP000076852"/>
    </source>
</evidence>
<evidence type="ECO:0000256" key="4">
    <source>
        <dbReference type="ARBA" id="ARBA00022679"/>
    </source>
</evidence>